<dbReference type="InterPro" id="IPR011856">
    <property type="entry name" value="tRNA_endonuc-like_dom_sf"/>
</dbReference>
<reference evidence="2 3" key="1">
    <citation type="submission" date="2022-04" db="EMBL/GenBank/DDBJ databases">
        <title>Positive selection, recombination, and allopatry shape intraspecific diversity of widespread and dominant cyanobacteria.</title>
        <authorList>
            <person name="Wei J."/>
            <person name="Shu W."/>
            <person name="Hu C."/>
        </authorList>
    </citation>
    <scope>NUCLEOTIDE SEQUENCE [LARGE SCALE GENOMIC DNA]</scope>
    <source>
        <strain evidence="2 3">GB2-A5</strain>
    </source>
</reference>
<evidence type="ECO:0000313" key="3">
    <source>
        <dbReference type="Proteomes" id="UP001442494"/>
    </source>
</evidence>
<dbReference type="Gene3D" id="3.40.1350.10">
    <property type="match status" value="1"/>
</dbReference>
<dbReference type="Proteomes" id="UP001442494">
    <property type="component" value="Unassembled WGS sequence"/>
</dbReference>
<organism evidence="2 3">
    <name type="scientific">Funiculus sociatus GB2-A5</name>
    <dbReference type="NCBI Taxonomy" id="2933946"/>
    <lineage>
        <taxon>Bacteria</taxon>
        <taxon>Bacillati</taxon>
        <taxon>Cyanobacteriota</taxon>
        <taxon>Cyanophyceae</taxon>
        <taxon>Coleofasciculales</taxon>
        <taxon>Coleofasciculaceae</taxon>
        <taxon>Funiculus</taxon>
    </lineage>
</organism>
<protein>
    <submittedName>
        <fullName evidence="2">Type I restriction enzyme HsdR N-terminal domain-containing protein</fullName>
    </submittedName>
</protein>
<keyword evidence="3" id="KW-1185">Reference proteome</keyword>
<sequence>MEAGRFELTQGDSLVDIIACNPEGQTVLVVEVKATKLNDSKAKQWAIEKLKSYLQAANTKIPFAILADLENIEIFQWDGANLSEPVSVLKTATVLNHYDPEFSSKRIFGPYHNTLVEAWLRDLAYHWKSETPPASEELAAIGLLQALEDGDTYSEGGASW</sequence>
<proteinExistence type="predicted"/>
<dbReference type="RefSeq" id="WP_190418366.1">
    <property type="nucleotide sequence ID" value="NZ_JAMPKK010000009.1"/>
</dbReference>
<dbReference type="EMBL" id="JAMPKK010000009">
    <property type="protein sequence ID" value="MEP0864048.1"/>
    <property type="molecule type" value="Genomic_DNA"/>
</dbReference>
<comment type="caution">
    <text evidence="2">The sequence shown here is derived from an EMBL/GenBank/DDBJ whole genome shotgun (WGS) entry which is preliminary data.</text>
</comment>
<dbReference type="InterPro" id="IPR029464">
    <property type="entry name" value="HSDR_N"/>
</dbReference>
<gene>
    <name evidence="2" type="ORF">NDI37_06170</name>
</gene>
<evidence type="ECO:0000259" key="1">
    <source>
        <dbReference type="Pfam" id="PF13588"/>
    </source>
</evidence>
<dbReference type="Pfam" id="PF13588">
    <property type="entry name" value="HSDR_N_2"/>
    <property type="match status" value="1"/>
</dbReference>
<accession>A0ABV0JKS4</accession>
<evidence type="ECO:0000313" key="2">
    <source>
        <dbReference type="EMBL" id="MEP0864048.1"/>
    </source>
</evidence>
<feature type="domain" description="Type I restriction enzyme R protein N-terminal" evidence="1">
    <location>
        <begin position="10"/>
        <end position="78"/>
    </location>
</feature>
<name>A0ABV0JKS4_9CYAN</name>